<dbReference type="Proteomes" id="UP000675163">
    <property type="component" value="Unassembled WGS sequence"/>
</dbReference>
<dbReference type="GO" id="GO:0006096">
    <property type="term" value="P:glycolytic process"/>
    <property type="evidence" value="ECO:0007669"/>
    <property type="project" value="UniProtKB-KW"/>
</dbReference>
<dbReference type="PANTHER" id="PTHR11469:SF1">
    <property type="entry name" value="GLUCOSE-6-PHOSPHATE ISOMERASE"/>
    <property type="match status" value="1"/>
</dbReference>
<dbReference type="InterPro" id="IPR001672">
    <property type="entry name" value="G6P_Isomerase"/>
</dbReference>
<keyword evidence="2 4" id="KW-0324">Glycolysis</keyword>
<evidence type="ECO:0000256" key="3">
    <source>
        <dbReference type="ARBA" id="ARBA00023235"/>
    </source>
</evidence>
<dbReference type="GO" id="GO:0097367">
    <property type="term" value="F:carbohydrate derivative binding"/>
    <property type="evidence" value="ECO:0007669"/>
    <property type="project" value="InterPro"/>
</dbReference>
<dbReference type="GO" id="GO:0005829">
    <property type="term" value="C:cytosol"/>
    <property type="evidence" value="ECO:0007669"/>
    <property type="project" value="TreeGrafter"/>
</dbReference>
<sequence>MNTDYLGSDAPAMRVDLPSELSERVEFTDALTRLVADQVASNIFAFDATLWGAAAQPEASVRLGWTDVDPAARELIPAIDELREAFAAQGVNRFVLCGMGGSSLGPAVIAQWAGIELTMLDSTDPAAVARALEGDLSRTAVIVSSKSGSTIETRSHLDTFEQAFTDAGITPSERVVIVTDPGSPLEQQSRAADRHVFLADPNVGGRFSVLTAFGLVPAGLAGADIAGLVAAGTAVRDELALNTPTNPALRLAAAIYAGLPARFVLAVNEDASARWGLGRWAEQLVAESTGKDGLGVLPIALPDDAPEFDRVPASAVVVRVTADAGAAGAADAAADAGSGSQGLTVAGNLGAQFLLWEVATAALGRLMGIDPFNQPDVESAKIAARAALAELDGTEAATTVTAAGDVTVLAAPAGAAANTAAEIAATLREITPRDGYLAVQAYVDPAGELREPLERLRTVLARELGVPVSLGYGPSYLHSVGQLHKGGPAQGAFLQISDPGEEDLAIAQSETSFGTLISAQARGDRGVLIERGRPVLAIALAQRDTSVLEQLITEFTAA</sequence>
<dbReference type="GO" id="GO:0048029">
    <property type="term" value="F:monosaccharide binding"/>
    <property type="evidence" value="ECO:0007669"/>
    <property type="project" value="TreeGrafter"/>
</dbReference>
<dbReference type="GO" id="GO:0051156">
    <property type="term" value="P:glucose 6-phosphate metabolic process"/>
    <property type="evidence" value="ECO:0007669"/>
    <property type="project" value="TreeGrafter"/>
</dbReference>
<comment type="caution">
    <text evidence="5">The sequence shown here is derived from an EMBL/GenBank/DDBJ whole genome shotgun (WGS) entry which is preliminary data.</text>
</comment>
<protein>
    <recommendedName>
        <fullName evidence="4">Glucose-6-phosphate isomerase</fullName>
        <ecNumber evidence="4">5.3.1.9</ecNumber>
    </recommendedName>
</protein>
<dbReference type="InterPro" id="IPR046348">
    <property type="entry name" value="SIS_dom_sf"/>
</dbReference>
<name>A0A940PRC2_9MICO</name>
<keyword evidence="3 4" id="KW-0413">Isomerase</keyword>
<evidence type="ECO:0000313" key="6">
    <source>
        <dbReference type="Proteomes" id="UP000675163"/>
    </source>
</evidence>
<accession>A0A940PRC2</accession>
<evidence type="ECO:0000313" key="5">
    <source>
        <dbReference type="EMBL" id="MBP1325242.1"/>
    </source>
</evidence>
<dbReference type="Pfam" id="PF00342">
    <property type="entry name" value="PGI"/>
    <property type="match status" value="1"/>
</dbReference>
<organism evidence="5 6">
    <name type="scientific">Leucobacter exalbidus</name>
    <dbReference type="NCBI Taxonomy" id="662960"/>
    <lineage>
        <taxon>Bacteria</taxon>
        <taxon>Bacillati</taxon>
        <taxon>Actinomycetota</taxon>
        <taxon>Actinomycetes</taxon>
        <taxon>Micrococcales</taxon>
        <taxon>Microbacteriaceae</taxon>
        <taxon>Leucobacter</taxon>
    </lineage>
</organism>
<dbReference type="EC" id="5.3.1.9" evidence="4"/>
<proteinExistence type="inferred from homology"/>
<evidence type="ECO:0000256" key="4">
    <source>
        <dbReference type="RuleBase" id="RU000612"/>
    </source>
</evidence>
<dbReference type="PANTHER" id="PTHR11469">
    <property type="entry name" value="GLUCOSE-6-PHOSPHATE ISOMERASE"/>
    <property type="match status" value="1"/>
</dbReference>
<dbReference type="SUPFAM" id="SSF53697">
    <property type="entry name" value="SIS domain"/>
    <property type="match status" value="1"/>
</dbReference>
<dbReference type="PROSITE" id="PS51463">
    <property type="entry name" value="P_GLUCOSE_ISOMERASE_3"/>
    <property type="match status" value="1"/>
</dbReference>
<dbReference type="PRINTS" id="PR00662">
    <property type="entry name" value="G6PISOMERASE"/>
</dbReference>
<dbReference type="GO" id="GO:0006094">
    <property type="term" value="P:gluconeogenesis"/>
    <property type="evidence" value="ECO:0007669"/>
    <property type="project" value="UniProtKB-KW"/>
</dbReference>
<comment type="catalytic activity">
    <reaction evidence="4">
        <text>alpha-D-glucose 6-phosphate = beta-D-fructose 6-phosphate</text>
        <dbReference type="Rhea" id="RHEA:11816"/>
        <dbReference type="ChEBI" id="CHEBI:57634"/>
        <dbReference type="ChEBI" id="CHEBI:58225"/>
        <dbReference type="EC" id="5.3.1.9"/>
    </reaction>
</comment>
<evidence type="ECO:0000256" key="1">
    <source>
        <dbReference type="ARBA" id="ARBA00022432"/>
    </source>
</evidence>
<dbReference type="Gene3D" id="3.40.50.10490">
    <property type="entry name" value="Glucose-6-phosphate isomerase like protein, domain 1"/>
    <property type="match status" value="2"/>
</dbReference>
<dbReference type="EMBL" id="JAFIDA010000001">
    <property type="protein sequence ID" value="MBP1325242.1"/>
    <property type="molecule type" value="Genomic_DNA"/>
</dbReference>
<comment type="pathway">
    <text evidence="4">Carbohydrate degradation; glycolysis; D-glyceraldehyde 3-phosphate and glycerone phosphate from D-glucose: step 2/4.</text>
</comment>
<keyword evidence="1 4" id="KW-0312">Gluconeogenesis</keyword>
<comment type="similarity">
    <text evidence="4">Belongs to the GPI family.</text>
</comment>
<dbReference type="AlphaFoldDB" id="A0A940PRC2"/>
<reference evidence="5" key="1">
    <citation type="submission" date="2021-02" db="EMBL/GenBank/DDBJ databases">
        <title>Sequencing the genomes of 1000 actinobacteria strains.</title>
        <authorList>
            <person name="Klenk H.-P."/>
        </authorList>
    </citation>
    <scope>NUCLEOTIDE SEQUENCE</scope>
    <source>
        <strain evidence="5">DSM 22850</strain>
    </source>
</reference>
<keyword evidence="6" id="KW-1185">Reference proteome</keyword>
<gene>
    <name evidence="5" type="ORF">JOF28_000474</name>
</gene>
<dbReference type="GO" id="GO:0004347">
    <property type="term" value="F:glucose-6-phosphate isomerase activity"/>
    <property type="evidence" value="ECO:0007669"/>
    <property type="project" value="UniProtKB-EC"/>
</dbReference>
<evidence type="ECO:0000256" key="2">
    <source>
        <dbReference type="ARBA" id="ARBA00023152"/>
    </source>
</evidence>